<keyword evidence="3" id="KW-1185">Reference proteome</keyword>
<evidence type="ECO:0000313" key="2">
    <source>
        <dbReference type="EMBL" id="PZX15182.1"/>
    </source>
</evidence>
<comment type="caution">
    <text evidence="2">The sequence shown here is derived from an EMBL/GenBank/DDBJ whole genome shotgun (WGS) entry which is preliminary data.</text>
</comment>
<accession>A0A2W7NVD4</accession>
<keyword evidence="1" id="KW-0732">Signal</keyword>
<evidence type="ECO:0000313" key="3">
    <source>
        <dbReference type="Proteomes" id="UP000249239"/>
    </source>
</evidence>
<evidence type="ECO:0000256" key="1">
    <source>
        <dbReference type="SAM" id="SignalP"/>
    </source>
</evidence>
<reference evidence="2 3" key="1">
    <citation type="submission" date="2018-06" db="EMBL/GenBank/DDBJ databases">
        <title>Genomic Encyclopedia of Archaeal and Bacterial Type Strains, Phase II (KMG-II): from individual species to whole genera.</title>
        <authorList>
            <person name="Goeker M."/>
        </authorList>
    </citation>
    <scope>NUCLEOTIDE SEQUENCE [LARGE SCALE GENOMIC DNA]</scope>
    <source>
        <strain evidence="2 3">DSM 6779</strain>
    </source>
</reference>
<proteinExistence type="predicted"/>
<gene>
    <name evidence="2" type="ORF">LX69_02270</name>
</gene>
<sequence>MKRYGWLVLMLVMVSLSSQAAKPDVRHALTYALGYGSSVGNDNEGKGMVYSVGYLYTFSNDRFRLNPSLGFGHYSAKNISDARNQSFNVTNLSMTAWIDVVQETDFSMMVGGGTLVSHAGGLIGADVDNGGGIADPQKYLNQTQWGGLFAIGFRFFHPDRRLNVELRPLNIHFGGVGFQEVYAQLALSVRL</sequence>
<dbReference type="Proteomes" id="UP000249239">
    <property type="component" value="Unassembled WGS sequence"/>
</dbReference>
<organism evidence="2 3">
    <name type="scientific">Breznakibacter xylanolyticus</name>
    <dbReference type="NCBI Taxonomy" id="990"/>
    <lineage>
        <taxon>Bacteria</taxon>
        <taxon>Pseudomonadati</taxon>
        <taxon>Bacteroidota</taxon>
        <taxon>Bacteroidia</taxon>
        <taxon>Marinilabiliales</taxon>
        <taxon>Marinilabiliaceae</taxon>
        <taxon>Breznakibacter</taxon>
    </lineage>
</organism>
<protein>
    <submittedName>
        <fullName evidence="2">Outer membrane protein with beta-barrel domain</fullName>
    </submittedName>
</protein>
<feature type="signal peptide" evidence="1">
    <location>
        <begin position="1"/>
        <end position="20"/>
    </location>
</feature>
<dbReference type="RefSeq" id="WP_221621344.1">
    <property type="nucleotide sequence ID" value="NZ_QKZK01000017.1"/>
</dbReference>
<feature type="chain" id="PRO_5015856974" evidence="1">
    <location>
        <begin position="21"/>
        <end position="191"/>
    </location>
</feature>
<dbReference type="EMBL" id="QKZK01000017">
    <property type="protein sequence ID" value="PZX15182.1"/>
    <property type="molecule type" value="Genomic_DNA"/>
</dbReference>
<name>A0A2W7NVD4_9BACT</name>
<dbReference type="AlphaFoldDB" id="A0A2W7NVD4"/>